<protein>
    <recommendedName>
        <fullName evidence="4">Glutathione S-transferase kappa</fullName>
        <ecNumber evidence="4">2.5.1.18</ecNumber>
    </recommendedName>
</protein>
<evidence type="ECO:0000256" key="4">
    <source>
        <dbReference type="PIRNR" id="PIRNR006386"/>
    </source>
</evidence>
<dbReference type="PANTHER" id="PTHR42943">
    <property type="entry name" value="GLUTATHIONE S-TRANSFERASE KAPPA"/>
    <property type="match status" value="1"/>
</dbReference>
<evidence type="ECO:0000313" key="7">
    <source>
        <dbReference type="Proteomes" id="UP000887566"/>
    </source>
</evidence>
<dbReference type="AlphaFoldDB" id="A0A914WZY3"/>
<dbReference type="GO" id="GO:0005739">
    <property type="term" value="C:mitochondrion"/>
    <property type="evidence" value="ECO:0007669"/>
    <property type="project" value="TreeGrafter"/>
</dbReference>
<evidence type="ECO:0000256" key="2">
    <source>
        <dbReference type="ARBA" id="ARBA00022679"/>
    </source>
</evidence>
<evidence type="ECO:0000256" key="5">
    <source>
        <dbReference type="PIRSR" id="PIRSR006386-1"/>
    </source>
</evidence>
<organism evidence="7 8">
    <name type="scientific">Plectus sambesii</name>
    <dbReference type="NCBI Taxonomy" id="2011161"/>
    <lineage>
        <taxon>Eukaryota</taxon>
        <taxon>Metazoa</taxon>
        <taxon>Ecdysozoa</taxon>
        <taxon>Nematoda</taxon>
        <taxon>Chromadorea</taxon>
        <taxon>Plectida</taxon>
        <taxon>Plectina</taxon>
        <taxon>Plectoidea</taxon>
        <taxon>Plectidae</taxon>
        <taxon>Plectus</taxon>
    </lineage>
</organism>
<dbReference type="SUPFAM" id="SSF52833">
    <property type="entry name" value="Thioredoxin-like"/>
    <property type="match status" value="1"/>
</dbReference>
<dbReference type="GO" id="GO:0004364">
    <property type="term" value="F:glutathione transferase activity"/>
    <property type="evidence" value="ECO:0007669"/>
    <property type="project" value="UniProtKB-UniRule"/>
</dbReference>
<dbReference type="GO" id="GO:0006749">
    <property type="term" value="P:glutathione metabolic process"/>
    <property type="evidence" value="ECO:0007669"/>
    <property type="project" value="TreeGrafter"/>
</dbReference>
<dbReference type="Proteomes" id="UP000887566">
    <property type="component" value="Unplaced"/>
</dbReference>
<name>A0A914WZY3_9BILA</name>
<dbReference type="EC" id="2.5.1.18" evidence="4"/>
<evidence type="ECO:0000313" key="8">
    <source>
        <dbReference type="WBParaSite" id="PSAMB.scaffold5912size10611.g27528.t1"/>
    </source>
</evidence>
<dbReference type="InterPro" id="IPR051924">
    <property type="entry name" value="GST_Kappa/NadH"/>
</dbReference>
<feature type="active site" description="Nucleophile" evidence="5">
    <location>
        <position position="41"/>
    </location>
</feature>
<dbReference type="GO" id="GO:0005777">
    <property type="term" value="C:peroxisome"/>
    <property type="evidence" value="ECO:0007669"/>
    <property type="project" value="TreeGrafter"/>
</dbReference>
<dbReference type="FunFam" id="3.40.30.10:FF:000096">
    <property type="entry name" value="Glutathione S-transferase kappa"/>
    <property type="match status" value="1"/>
</dbReference>
<keyword evidence="2 4" id="KW-0808">Transferase</keyword>
<comment type="catalytic activity">
    <reaction evidence="3 4">
        <text>RX + glutathione = an S-substituted glutathione + a halide anion + H(+)</text>
        <dbReference type="Rhea" id="RHEA:16437"/>
        <dbReference type="ChEBI" id="CHEBI:15378"/>
        <dbReference type="ChEBI" id="CHEBI:16042"/>
        <dbReference type="ChEBI" id="CHEBI:17792"/>
        <dbReference type="ChEBI" id="CHEBI:57925"/>
        <dbReference type="ChEBI" id="CHEBI:90779"/>
        <dbReference type="EC" id="2.5.1.18"/>
    </reaction>
</comment>
<proteinExistence type="inferred from homology"/>
<dbReference type="PIRSF" id="PIRSF006386">
    <property type="entry name" value="HCCAis_GSTk"/>
    <property type="match status" value="1"/>
</dbReference>
<evidence type="ECO:0000259" key="6">
    <source>
        <dbReference type="Pfam" id="PF01323"/>
    </source>
</evidence>
<dbReference type="Gene3D" id="3.40.30.10">
    <property type="entry name" value="Glutaredoxin"/>
    <property type="match status" value="1"/>
</dbReference>
<dbReference type="InterPro" id="IPR014440">
    <property type="entry name" value="HCCAis_GSTk"/>
</dbReference>
<accession>A0A914WZY3</accession>
<dbReference type="PANTHER" id="PTHR42943:SF2">
    <property type="entry name" value="GLUTATHIONE S-TRANSFERASE KAPPA 1"/>
    <property type="match status" value="1"/>
</dbReference>
<comment type="similarity">
    <text evidence="1 4">Belongs to the GST superfamily. Kappa family.</text>
</comment>
<feature type="domain" description="DSBA-like thioredoxin" evidence="6">
    <location>
        <begin position="32"/>
        <end position="233"/>
    </location>
</feature>
<dbReference type="WBParaSite" id="PSAMB.scaffold5912size10611.g27528.t1">
    <property type="protein sequence ID" value="PSAMB.scaffold5912size10611.g27528.t1"/>
    <property type="gene ID" value="PSAMB.scaffold5912size10611.g27528"/>
</dbReference>
<sequence>MSIWRSGTFQYSFIDASSRRRRRQKAMTKRATISLFFDVVSPYAWIGFESLTRYRTVWPIELKLRPYYLGGVMRATGNKPPMLVPAKGMQMAKDLDYQKKYWGIPLNAPSDPFNSMITKGTLLPQRFLTAVNEDAPDFLEAAARELWMRIWSRDEPIDTIDNLKEVAKKIGLPDADKIIGRCNDEKVKQKLTDTTQEAVASGAFGAPWIVLDVDGKQHCFWGSDRLHIIADLIGEQFPGPLLEKSKL</sequence>
<keyword evidence="7" id="KW-1185">Reference proteome</keyword>
<dbReference type="GO" id="GO:0004602">
    <property type="term" value="F:glutathione peroxidase activity"/>
    <property type="evidence" value="ECO:0007669"/>
    <property type="project" value="TreeGrafter"/>
</dbReference>
<evidence type="ECO:0000256" key="1">
    <source>
        <dbReference type="ARBA" id="ARBA00006494"/>
    </source>
</evidence>
<dbReference type="InterPro" id="IPR001853">
    <property type="entry name" value="DSBA-like_thioredoxin_dom"/>
</dbReference>
<dbReference type="InterPro" id="IPR036249">
    <property type="entry name" value="Thioredoxin-like_sf"/>
</dbReference>
<reference evidence="8" key="1">
    <citation type="submission" date="2022-11" db="UniProtKB">
        <authorList>
            <consortium name="WormBaseParasite"/>
        </authorList>
    </citation>
    <scope>IDENTIFICATION</scope>
</reference>
<evidence type="ECO:0000256" key="3">
    <source>
        <dbReference type="ARBA" id="ARBA00047960"/>
    </source>
</evidence>
<dbReference type="Pfam" id="PF01323">
    <property type="entry name" value="DSBA"/>
    <property type="match status" value="1"/>
</dbReference>